<dbReference type="InterPro" id="IPR029058">
    <property type="entry name" value="AB_hydrolase_fold"/>
</dbReference>
<dbReference type="Gene3D" id="3.40.50.1820">
    <property type="entry name" value="alpha/beta hydrolase"/>
    <property type="match status" value="1"/>
</dbReference>
<dbReference type="PANTHER" id="PTHR37946:SF1">
    <property type="entry name" value="SLL1969 PROTEIN"/>
    <property type="match status" value="1"/>
</dbReference>
<gene>
    <name evidence="1" type="ORF">MNBD_GAMMA18-576</name>
</gene>
<dbReference type="Pfam" id="PF02089">
    <property type="entry name" value="Palm_thioest"/>
    <property type="match status" value="1"/>
</dbReference>
<organism evidence="1">
    <name type="scientific">hydrothermal vent metagenome</name>
    <dbReference type="NCBI Taxonomy" id="652676"/>
    <lineage>
        <taxon>unclassified sequences</taxon>
        <taxon>metagenomes</taxon>
        <taxon>ecological metagenomes</taxon>
    </lineage>
</organism>
<sequence length="249" mass="27424">MNKQIVVLVLMLLYFASALSAECIVLLHGLARTSNSMNELEQKLTRESYYVANIDYPSRKKEIIELSEIAINEGLARCHQHASSPVNFVTHSLGGILVRQYYKNHSPENVKRVIMLGPPNNGSEVVDSLKNMPGYELLNGPAGQQLGTGNDDLPKRLGAVNFELGVIAGTRSINLILSTFLPNPDDGKVSVESTKVDGMCGFVTLPVSHPFLMTDDQAISEVINFLAYGKFKHESAINFCHNEYADEDL</sequence>
<dbReference type="EMBL" id="UOFP01000138">
    <property type="protein sequence ID" value="VAW86389.1"/>
    <property type="molecule type" value="Genomic_DNA"/>
</dbReference>
<evidence type="ECO:0000313" key="1">
    <source>
        <dbReference type="EMBL" id="VAW86389.1"/>
    </source>
</evidence>
<dbReference type="PANTHER" id="PTHR37946">
    <property type="entry name" value="SLL1969 PROTEIN"/>
    <property type="match status" value="1"/>
</dbReference>
<proteinExistence type="predicted"/>
<dbReference type="SUPFAM" id="SSF53474">
    <property type="entry name" value="alpha/beta-Hydrolases"/>
    <property type="match status" value="1"/>
</dbReference>
<dbReference type="AlphaFoldDB" id="A0A3B0ZJB3"/>
<protein>
    <submittedName>
        <fullName evidence="1">Lipase</fullName>
    </submittedName>
</protein>
<reference evidence="1" key="1">
    <citation type="submission" date="2018-06" db="EMBL/GenBank/DDBJ databases">
        <authorList>
            <person name="Zhirakovskaya E."/>
        </authorList>
    </citation>
    <scope>NUCLEOTIDE SEQUENCE</scope>
</reference>
<name>A0A3B0ZJB3_9ZZZZ</name>
<accession>A0A3B0ZJB3</accession>